<evidence type="ECO:0008006" key="4">
    <source>
        <dbReference type="Google" id="ProtNLM"/>
    </source>
</evidence>
<keyword evidence="1" id="KW-1133">Transmembrane helix</keyword>
<dbReference type="RefSeq" id="WP_152164644.1">
    <property type="nucleotide sequence ID" value="NZ_CP045068.1"/>
</dbReference>
<feature type="transmembrane region" description="Helical" evidence="1">
    <location>
        <begin position="18"/>
        <end position="46"/>
    </location>
</feature>
<feature type="transmembrane region" description="Helical" evidence="1">
    <location>
        <begin position="96"/>
        <end position="117"/>
    </location>
</feature>
<evidence type="ECO:0000313" key="3">
    <source>
        <dbReference type="Proteomes" id="UP000388452"/>
    </source>
</evidence>
<feature type="transmembrane region" description="Helical" evidence="1">
    <location>
        <begin position="163"/>
        <end position="181"/>
    </location>
</feature>
<organism evidence="2 3">
    <name type="scientific">Lacticaseibacillus manihotivorans</name>
    <dbReference type="NCBI Taxonomy" id="88233"/>
    <lineage>
        <taxon>Bacteria</taxon>
        <taxon>Bacillati</taxon>
        <taxon>Bacillota</taxon>
        <taxon>Bacilli</taxon>
        <taxon>Lactobacillales</taxon>
        <taxon>Lactobacillaceae</taxon>
        <taxon>Lacticaseibacillus</taxon>
    </lineage>
</organism>
<dbReference type="EMBL" id="CP045068">
    <property type="protein sequence ID" value="QFQ90573.1"/>
    <property type="molecule type" value="Genomic_DNA"/>
</dbReference>
<sequence>MTTTVVFLLARRQSFTDLFSGVIQCGAFTMPLTWLFLVMSPLMVVGDAATRLFKVEYPLVSHVSLRVYLATIQVLVAASDLAFWGVWFVLASGWQALGFSLTVLLLTIVITEAYSLAQLFAGPIAALLGSLGLLIITVACNHFPLLSALMASRYPQVSWPQTLLALVLVAVAAFFSTTQLYQLDFMRTDAR</sequence>
<evidence type="ECO:0000256" key="1">
    <source>
        <dbReference type="SAM" id="Phobius"/>
    </source>
</evidence>
<reference evidence="2 3" key="1">
    <citation type="submission" date="2019-10" db="EMBL/GenBank/DDBJ databases">
        <title>Genome sequencing of Lactobacillus manihotivorans.</title>
        <authorList>
            <person name="Kim K."/>
        </authorList>
    </citation>
    <scope>NUCLEOTIDE SEQUENCE [LARGE SCALE GENOMIC DNA]</scope>
    <source>
        <strain evidence="2 3">LM010</strain>
    </source>
</reference>
<feature type="transmembrane region" description="Helical" evidence="1">
    <location>
        <begin position="124"/>
        <end position="151"/>
    </location>
</feature>
<dbReference type="Proteomes" id="UP000388452">
    <property type="component" value="Chromosome"/>
</dbReference>
<gene>
    <name evidence="2" type="ORF">LM010_03615</name>
</gene>
<keyword evidence="1" id="KW-0812">Transmembrane</keyword>
<evidence type="ECO:0000313" key="2">
    <source>
        <dbReference type="EMBL" id="QFQ90573.1"/>
    </source>
</evidence>
<keyword evidence="1" id="KW-0472">Membrane</keyword>
<dbReference type="AlphaFoldDB" id="A0A5P8JNC3"/>
<proteinExistence type="predicted"/>
<name>A0A5P8JNC3_9LACO</name>
<accession>A0A5P8JNC3</accession>
<feature type="transmembrane region" description="Helical" evidence="1">
    <location>
        <begin position="67"/>
        <end position="90"/>
    </location>
</feature>
<protein>
    <recommendedName>
        <fullName evidence="4">ABC-2 type transporter domain-containing protein</fullName>
    </recommendedName>
</protein>